<reference evidence="2 3" key="1">
    <citation type="journal article" date="2019" name="Nat. Ecol. Evol.">
        <title>Megaphylogeny resolves global patterns of mushroom evolution.</title>
        <authorList>
            <person name="Varga T."/>
            <person name="Krizsan K."/>
            <person name="Foldi C."/>
            <person name="Dima B."/>
            <person name="Sanchez-Garcia M."/>
            <person name="Sanchez-Ramirez S."/>
            <person name="Szollosi G.J."/>
            <person name="Szarkandi J.G."/>
            <person name="Papp V."/>
            <person name="Albert L."/>
            <person name="Andreopoulos W."/>
            <person name="Angelini C."/>
            <person name="Antonin V."/>
            <person name="Barry K.W."/>
            <person name="Bougher N.L."/>
            <person name="Buchanan P."/>
            <person name="Buyck B."/>
            <person name="Bense V."/>
            <person name="Catcheside P."/>
            <person name="Chovatia M."/>
            <person name="Cooper J."/>
            <person name="Damon W."/>
            <person name="Desjardin D."/>
            <person name="Finy P."/>
            <person name="Geml J."/>
            <person name="Haridas S."/>
            <person name="Hughes K."/>
            <person name="Justo A."/>
            <person name="Karasinski D."/>
            <person name="Kautmanova I."/>
            <person name="Kiss B."/>
            <person name="Kocsube S."/>
            <person name="Kotiranta H."/>
            <person name="LaButti K.M."/>
            <person name="Lechner B.E."/>
            <person name="Liimatainen K."/>
            <person name="Lipzen A."/>
            <person name="Lukacs Z."/>
            <person name="Mihaltcheva S."/>
            <person name="Morgado L.N."/>
            <person name="Niskanen T."/>
            <person name="Noordeloos M.E."/>
            <person name="Ohm R.A."/>
            <person name="Ortiz-Santana B."/>
            <person name="Ovrebo C."/>
            <person name="Racz N."/>
            <person name="Riley R."/>
            <person name="Savchenko A."/>
            <person name="Shiryaev A."/>
            <person name="Soop K."/>
            <person name="Spirin V."/>
            <person name="Szebenyi C."/>
            <person name="Tomsovsky M."/>
            <person name="Tulloss R.E."/>
            <person name="Uehling J."/>
            <person name="Grigoriev I.V."/>
            <person name="Vagvolgyi C."/>
            <person name="Papp T."/>
            <person name="Martin F.M."/>
            <person name="Miettinen O."/>
            <person name="Hibbett D.S."/>
            <person name="Nagy L.G."/>
        </authorList>
    </citation>
    <scope>NUCLEOTIDE SEQUENCE [LARGE SCALE GENOMIC DNA]</scope>
    <source>
        <strain evidence="2 3">CBS 121175</strain>
    </source>
</reference>
<dbReference type="STRING" id="230819.A0A5C3KYC5"/>
<evidence type="ECO:0000256" key="1">
    <source>
        <dbReference type="SAM" id="MobiDB-lite"/>
    </source>
</evidence>
<dbReference type="OrthoDB" id="10383604at2759"/>
<evidence type="ECO:0000313" key="2">
    <source>
        <dbReference type="EMBL" id="TFK25629.1"/>
    </source>
</evidence>
<gene>
    <name evidence="2" type="ORF">FA15DRAFT_693692</name>
</gene>
<protein>
    <submittedName>
        <fullName evidence="2">Uncharacterized protein</fullName>
    </submittedName>
</protein>
<proteinExistence type="predicted"/>
<sequence>MSRIDDIQHLAELTKEDLVTKKADVLRDILDRELGLGQIESISNAGLVHLIHHIASIHIDRLRREQNISPRGNSSHSATESKSKATSSSRSPTPARSPRIPSRIASEMNVRETAELVSVMYEQNHRLRTRVASLRKALRPTKKSVLDLDTALRMQVTRRKRIAAFTLHRQKIVPYPSFQELWGTKVNGYLLFRDDDLFQQLEITSSDEEGGEKIKASINLNAVKVVDDSESDGEYSPDRNVRAQSPPLPSPISPYQYK</sequence>
<feature type="compositionally biased region" description="Low complexity" evidence="1">
    <location>
        <begin position="74"/>
        <end position="105"/>
    </location>
</feature>
<keyword evidence="3" id="KW-1185">Reference proteome</keyword>
<name>A0A5C3KYC5_COPMA</name>
<accession>A0A5C3KYC5</accession>
<dbReference type="EMBL" id="ML210184">
    <property type="protein sequence ID" value="TFK25629.1"/>
    <property type="molecule type" value="Genomic_DNA"/>
</dbReference>
<organism evidence="2 3">
    <name type="scientific">Coprinopsis marcescibilis</name>
    <name type="common">Agaric fungus</name>
    <name type="synonym">Psathyrella marcescibilis</name>
    <dbReference type="NCBI Taxonomy" id="230819"/>
    <lineage>
        <taxon>Eukaryota</taxon>
        <taxon>Fungi</taxon>
        <taxon>Dikarya</taxon>
        <taxon>Basidiomycota</taxon>
        <taxon>Agaricomycotina</taxon>
        <taxon>Agaricomycetes</taxon>
        <taxon>Agaricomycetidae</taxon>
        <taxon>Agaricales</taxon>
        <taxon>Agaricineae</taxon>
        <taxon>Psathyrellaceae</taxon>
        <taxon>Coprinopsis</taxon>
    </lineage>
</organism>
<dbReference type="Proteomes" id="UP000307440">
    <property type="component" value="Unassembled WGS sequence"/>
</dbReference>
<evidence type="ECO:0000313" key="3">
    <source>
        <dbReference type="Proteomes" id="UP000307440"/>
    </source>
</evidence>
<feature type="region of interest" description="Disordered" evidence="1">
    <location>
        <begin position="228"/>
        <end position="258"/>
    </location>
</feature>
<feature type="region of interest" description="Disordered" evidence="1">
    <location>
        <begin position="68"/>
        <end position="105"/>
    </location>
</feature>
<dbReference type="AlphaFoldDB" id="A0A5C3KYC5"/>